<feature type="region of interest" description="Disordered" evidence="3">
    <location>
        <begin position="229"/>
        <end position="250"/>
    </location>
</feature>
<name>A0A139AU17_GONPJ</name>
<dbReference type="Proteomes" id="UP000070544">
    <property type="component" value="Unassembled WGS sequence"/>
</dbReference>
<feature type="compositionally biased region" description="Polar residues" evidence="3">
    <location>
        <begin position="629"/>
        <end position="644"/>
    </location>
</feature>
<proteinExistence type="predicted"/>
<feature type="compositionally biased region" description="Basic and acidic residues" evidence="3">
    <location>
        <begin position="422"/>
        <end position="438"/>
    </location>
</feature>
<feature type="coiled-coil region" evidence="2">
    <location>
        <begin position="745"/>
        <end position="850"/>
    </location>
</feature>
<dbReference type="EMBL" id="KQ965736">
    <property type="protein sequence ID" value="KXS20189.1"/>
    <property type="molecule type" value="Genomic_DNA"/>
</dbReference>
<evidence type="ECO:0000313" key="4">
    <source>
        <dbReference type="EMBL" id="KXS20189.1"/>
    </source>
</evidence>
<dbReference type="PANTHER" id="PTHR32083:SF48">
    <property type="entry name" value="TRANS-GOLGI NETWORK-LOCALIZED SYP41-INTERACTING PROTEIN 1"/>
    <property type="match status" value="1"/>
</dbReference>
<sequence>MSAAAETTATQAEVPPRTEEPAAASESDATSDPSHAPAPAAEPAVEQTTDGAVETGPEPSAPHKLEAAVEGSASSVAVTLSSAPEAAPPSVDPLPSLPSVPTADITAAAVASPSPIPDAVPPTSTSLPRPASAQPSDTDSLHADRLPRPSTSASTSATLGFLSTPTGWLPSGSSLGTLPRVPSAVSGTSAGLVRVASLADFKPSPHRMETEIAQLRAQLDRTESILRSTQDQHARDLASSNTTLTSLRTESATLKRHASSLESSLAELRSREADREREVQRLLEELRGTVARLGSEVVQAKQEAERQKARAEAGWGDGEKWKRVSEDLTSNLRSRESDLEDARSRLHKTESELTKIKEEGRTWAIEKRALEDHASRTTDSLSQHAHLLTDAHEQLQAALQDASALREGNRDLVRELEDARSQLARMKSESEATEEGRRNSRNLSNAKQEQIDRENEKLKAEVAKLTVETQGHSDVLRKEKAEHVLALRAVQLQLEGQAAQNQLLKRRVEEHAQDMERMSKELQDVHDRHRSALDSHSTSYAEQQSEAGRLRDRINELSIENQGLLARGDKLAEEMATLRRDLAAATESHRTEIAATKREARVAESRVAELERELASAEENARLSAERLSQTSTDHSRTVSESTEMAKTVARLTEVNNGLRGEIARLRSEFEEKVKIQTEDWTKARINLNLALETEQKEKKKLLEHVTTLQSQMKHLQENHEAAIGTHRSALESKEQSHLDAVREVSSLSKEKTTLEETVRALEVQVVQAGDSARVAQEKATKTLETNRQHVKRLEEDLARTQKELAQSQKEVAEVRGQMKEHLRQHEMGSRELSKQLHEANQAITHWREQTRAHEQFIEKVKTDITELDSYSCNIQAYKPKSAAGNGAAAAESTKLRKELDEVSKERDRLAKELTGLQEQLNTARSERNTFEEQVLQLNKAESGSQSGAKSGKGLFFFRGRTASPSRPK</sequence>
<dbReference type="STRING" id="1344416.A0A139AU17"/>
<feature type="region of interest" description="Disordered" evidence="3">
    <location>
        <begin position="255"/>
        <end position="274"/>
    </location>
</feature>
<feature type="region of interest" description="Disordered" evidence="3">
    <location>
        <begin position="422"/>
        <end position="454"/>
    </location>
</feature>
<dbReference type="OMA" id="WVFGMGG"/>
<feature type="compositionally biased region" description="Polar residues" evidence="3">
    <location>
        <begin position="238"/>
        <end position="250"/>
    </location>
</feature>
<gene>
    <name evidence="4" type="ORF">M427DRAFT_28486</name>
</gene>
<dbReference type="PANTHER" id="PTHR32083">
    <property type="entry name" value="CILIA AND FLAGELLA-ASSOCIATED PROTEIN 58-RELATED"/>
    <property type="match status" value="1"/>
</dbReference>
<feature type="region of interest" description="Disordered" evidence="3">
    <location>
        <begin position="616"/>
        <end position="644"/>
    </location>
</feature>
<feature type="region of interest" description="Disordered" evidence="3">
    <location>
        <begin position="528"/>
        <end position="548"/>
    </location>
</feature>
<feature type="compositionally biased region" description="Basic and acidic residues" evidence="3">
    <location>
        <begin position="616"/>
        <end position="625"/>
    </location>
</feature>
<reference evidence="4 5" key="1">
    <citation type="journal article" date="2015" name="Genome Biol. Evol.">
        <title>Phylogenomic analyses indicate that early fungi evolved digesting cell walls of algal ancestors of land plants.</title>
        <authorList>
            <person name="Chang Y."/>
            <person name="Wang S."/>
            <person name="Sekimoto S."/>
            <person name="Aerts A.L."/>
            <person name="Choi C."/>
            <person name="Clum A."/>
            <person name="LaButti K.M."/>
            <person name="Lindquist E.A."/>
            <person name="Yee Ngan C."/>
            <person name="Ohm R.A."/>
            <person name="Salamov A.A."/>
            <person name="Grigoriev I.V."/>
            <person name="Spatafora J.W."/>
            <person name="Berbee M.L."/>
        </authorList>
    </citation>
    <scope>NUCLEOTIDE SEQUENCE [LARGE SCALE GENOMIC DNA]</scope>
    <source>
        <strain evidence="4 5">JEL478</strain>
    </source>
</reference>
<feature type="compositionally biased region" description="Low complexity" evidence="3">
    <location>
        <begin position="68"/>
        <end position="83"/>
    </location>
</feature>
<feature type="compositionally biased region" description="Low complexity" evidence="3">
    <location>
        <begin position="940"/>
        <end position="954"/>
    </location>
</feature>
<dbReference type="GO" id="GO:0005856">
    <property type="term" value="C:cytoskeleton"/>
    <property type="evidence" value="ECO:0007669"/>
    <property type="project" value="TreeGrafter"/>
</dbReference>
<evidence type="ECO:0000256" key="2">
    <source>
        <dbReference type="SAM" id="Coils"/>
    </source>
</evidence>
<feature type="region of interest" description="Disordered" evidence="3">
    <location>
        <begin position="1"/>
        <end position="161"/>
    </location>
</feature>
<protein>
    <submittedName>
        <fullName evidence="4">Uncharacterized protein</fullName>
    </submittedName>
</protein>
<keyword evidence="1 2" id="KW-0175">Coiled coil</keyword>
<evidence type="ECO:0000313" key="5">
    <source>
        <dbReference type="Proteomes" id="UP000070544"/>
    </source>
</evidence>
<feature type="compositionally biased region" description="Polar residues" evidence="3">
    <location>
        <begin position="122"/>
        <end position="138"/>
    </location>
</feature>
<feature type="region of interest" description="Disordered" evidence="3">
    <location>
        <begin position="939"/>
        <end position="969"/>
    </location>
</feature>
<keyword evidence="5" id="KW-1185">Reference proteome</keyword>
<accession>A0A139AU17</accession>
<feature type="compositionally biased region" description="Polar residues" evidence="3">
    <location>
        <begin position="534"/>
        <end position="546"/>
    </location>
</feature>
<evidence type="ECO:0000256" key="3">
    <source>
        <dbReference type="SAM" id="MobiDB-lite"/>
    </source>
</evidence>
<feature type="compositionally biased region" description="Pro residues" evidence="3">
    <location>
        <begin position="86"/>
        <end position="98"/>
    </location>
</feature>
<dbReference type="AlphaFoldDB" id="A0A139AU17"/>
<evidence type="ECO:0000256" key="1">
    <source>
        <dbReference type="ARBA" id="ARBA00023054"/>
    </source>
</evidence>
<organism evidence="4 5">
    <name type="scientific">Gonapodya prolifera (strain JEL478)</name>
    <name type="common">Monoblepharis prolifera</name>
    <dbReference type="NCBI Taxonomy" id="1344416"/>
    <lineage>
        <taxon>Eukaryota</taxon>
        <taxon>Fungi</taxon>
        <taxon>Fungi incertae sedis</taxon>
        <taxon>Chytridiomycota</taxon>
        <taxon>Chytridiomycota incertae sedis</taxon>
        <taxon>Monoblepharidomycetes</taxon>
        <taxon>Monoblepharidales</taxon>
        <taxon>Gonapodyaceae</taxon>
        <taxon>Gonapodya</taxon>
    </lineage>
</organism>
<feature type="compositionally biased region" description="Low complexity" evidence="3">
    <location>
        <begin position="1"/>
        <end position="13"/>
    </location>
</feature>